<dbReference type="EMBL" id="JADBEG010000001">
    <property type="protein sequence ID" value="MBE1500407.1"/>
    <property type="molecule type" value="Genomic_DNA"/>
</dbReference>
<feature type="chain" id="PRO_5046619672" description="DUF4232 domain-containing protein" evidence="2">
    <location>
        <begin position="26"/>
        <end position="201"/>
    </location>
</feature>
<dbReference type="RefSeq" id="WP_086860432.1">
    <property type="nucleotide sequence ID" value="NZ_JADBEG010000001.1"/>
</dbReference>
<dbReference type="Proteomes" id="UP000631670">
    <property type="component" value="Unassembled WGS sequence"/>
</dbReference>
<organism evidence="4 5">
    <name type="scientific">Amycolatopsis lexingtonensis</name>
    <dbReference type="NCBI Taxonomy" id="218822"/>
    <lineage>
        <taxon>Bacteria</taxon>
        <taxon>Bacillati</taxon>
        <taxon>Actinomycetota</taxon>
        <taxon>Actinomycetes</taxon>
        <taxon>Pseudonocardiales</taxon>
        <taxon>Pseudonocardiaceae</taxon>
        <taxon>Amycolatopsis</taxon>
    </lineage>
</organism>
<keyword evidence="5" id="KW-1185">Reference proteome</keyword>
<accession>A0ABR9IBR1</accession>
<evidence type="ECO:0000313" key="4">
    <source>
        <dbReference type="EMBL" id="MBE1500407.1"/>
    </source>
</evidence>
<evidence type="ECO:0000256" key="2">
    <source>
        <dbReference type="SAM" id="SignalP"/>
    </source>
</evidence>
<evidence type="ECO:0000313" key="5">
    <source>
        <dbReference type="Proteomes" id="UP000631670"/>
    </source>
</evidence>
<feature type="domain" description="DUF4232" evidence="3">
    <location>
        <begin position="60"/>
        <end position="177"/>
    </location>
</feature>
<feature type="compositionally biased region" description="Low complexity" evidence="1">
    <location>
        <begin position="28"/>
        <end position="44"/>
    </location>
</feature>
<name>A0ABR9IBR1_9PSEU</name>
<dbReference type="InterPro" id="IPR025326">
    <property type="entry name" value="DUF4232"/>
</dbReference>
<gene>
    <name evidence="4" type="ORF">H4696_007507</name>
</gene>
<feature type="signal peptide" evidence="2">
    <location>
        <begin position="1"/>
        <end position="25"/>
    </location>
</feature>
<evidence type="ECO:0000259" key="3">
    <source>
        <dbReference type="Pfam" id="PF14016"/>
    </source>
</evidence>
<dbReference type="Pfam" id="PF14016">
    <property type="entry name" value="DUF4232"/>
    <property type="match status" value="1"/>
</dbReference>
<reference evidence="4 5" key="1">
    <citation type="submission" date="2020-10" db="EMBL/GenBank/DDBJ databases">
        <title>Sequencing the genomes of 1000 actinobacteria strains.</title>
        <authorList>
            <person name="Klenk H.-P."/>
        </authorList>
    </citation>
    <scope>NUCLEOTIDE SEQUENCE [LARGE SCALE GENOMIC DNA]</scope>
    <source>
        <strain evidence="4 5">DSM 44653</strain>
    </source>
</reference>
<dbReference type="PROSITE" id="PS51257">
    <property type="entry name" value="PROKAR_LIPOPROTEIN"/>
    <property type="match status" value="1"/>
</dbReference>
<keyword evidence="2" id="KW-0732">Signal</keyword>
<sequence>MKRILLGIGTAAGAFVLAACGTSTAAPAPAPAAGSGSANGAAAGPAGGGVATASTATPRCTTADLEVLLGKPAEKNDAPGQYDIPLTYRNTTDHTCGLYGVPGVDLVGPDEPTFGPVYHLPRVDNGVKYNEVTAGTTASATITVVKPAAGEPTWTPSKLNTIPPGSTKALSAAWPPDLPVLRQDAATHPGSYVNGILADPA</sequence>
<comment type="caution">
    <text evidence="4">The sequence shown here is derived from an EMBL/GenBank/DDBJ whole genome shotgun (WGS) entry which is preliminary data.</text>
</comment>
<feature type="region of interest" description="Disordered" evidence="1">
    <location>
        <begin position="28"/>
        <end position="54"/>
    </location>
</feature>
<protein>
    <recommendedName>
        <fullName evidence="3">DUF4232 domain-containing protein</fullName>
    </recommendedName>
</protein>
<proteinExistence type="predicted"/>
<evidence type="ECO:0000256" key="1">
    <source>
        <dbReference type="SAM" id="MobiDB-lite"/>
    </source>
</evidence>